<gene>
    <name evidence="2" type="ORF">GWK08_00195</name>
</gene>
<evidence type="ECO:0000313" key="2">
    <source>
        <dbReference type="EMBL" id="NER11849.1"/>
    </source>
</evidence>
<reference evidence="2 3" key="1">
    <citation type="submission" date="2020-01" db="EMBL/GenBank/DDBJ databases">
        <title>Leptobacterium flavescens.</title>
        <authorList>
            <person name="Wang G."/>
        </authorList>
    </citation>
    <scope>NUCLEOTIDE SEQUENCE [LARGE SCALE GENOMIC DNA]</scope>
    <source>
        <strain evidence="2 3">KCTC 22160</strain>
    </source>
</reference>
<accession>A0A6P0UJ31</accession>
<keyword evidence="1" id="KW-0472">Membrane</keyword>
<feature type="transmembrane region" description="Helical" evidence="1">
    <location>
        <begin position="25"/>
        <end position="43"/>
    </location>
</feature>
<organism evidence="2 3">
    <name type="scientific">Leptobacterium flavescens</name>
    <dbReference type="NCBI Taxonomy" id="472055"/>
    <lineage>
        <taxon>Bacteria</taxon>
        <taxon>Pseudomonadati</taxon>
        <taxon>Bacteroidota</taxon>
        <taxon>Flavobacteriia</taxon>
        <taxon>Flavobacteriales</taxon>
        <taxon>Flavobacteriaceae</taxon>
        <taxon>Leptobacterium</taxon>
    </lineage>
</organism>
<evidence type="ECO:0000256" key="1">
    <source>
        <dbReference type="SAM" id="Phobius"/>
    </source>
</evidence>
<keyword evidence="1" id="KW-1133">Transmembrane helix</keyword>
<evidence type="ECO:0008006" key="4">
    <source>
        <dbReference type="Google" id="ProtNLM"/>
    </source>
</evidence>
<keyword evidence="1" id="KW-0812">Transmembrane</keyword>
<evidence type="ECO:0000313" key="3">
    <source>
        <dbReference type="Proteomes" id="UP000468581"/>
    </source>
</evidence>
<name>A0A6P0UJ31_9FLAO</name>
<feature type="transmembrane region" description="Helical" evidence="1">
    <location>
        <begin position="52"/>
        <end position="70"/>
    </location>
</feature>
<sequence>MKLFYTLIASIVAYLFLNYLGLGSWVIWVILVAFWILIDYLFYKKPFSWKDYIVLVLLVSVVEISSWYGFFDFLYS</sequence>
<keyword evidence="3" id="KW-1185">Reference proteome</keyword>
<proteinExistence type="predicted"/>
<dbReference type="RefSeq" id="WP_163604884.1">
    <property type="nucleotide sequence ID" value="NZ_JAABOO010000001.1"/>
</dbReference>
<dbReference type="Proteomes" id="UP000468581">
    <property type="component" value="Unassembled WGS sequence"/>
</dbReference>
<dbReference type="EMBL" id="JAABOO010000001">
    <property type="protein sequence ID" value="NER11849.1"/>
    <property type="molecule type" value="Genomic_DNA"/>
</dbReference>
<comment type="caution">
    <text evidence="2">The sequence shown here is derived from an EMBL/GenBank/DDBJ whole genome shotgun (WGS) entry which is preliminary data.</text>
</comment>
<protein>
    <recommendedName>
        <fullName evidence="4">Phosphatidate cytidylyltransferase</fullName>
    </recommendedName>
</protein>
<dbReference type="AlphaFoldDB" id="A0A6P0UJ31"/>